<dbReference type="InterPro" id="IPR000477">
    <property type="entry name" value="RT_dom"/>
</dbReference>
<accession>A0AAN8KCZ7</accession>
<dbReference type="Pfam" id="PF17917">
    <property type="entry name" value="RT_RNaseH"/>
    <property type="match status" value="1"/>
</dbReference>
<keyword evidence="4" id="KW-0540">Nuclease</keyword>
<dbReference type="Pfam" id="PF00078">
    <property type="entry name" value="RVT_1"/>
    <property type="match status" value="1"/>
</dbReference>
<dbReference type="SUPFAM" id="SSF56672">
    <property type="entry name" value="DNA/RNA polymerases"/>
    <property type="match status" value="1"/>
</dbReference>
<feature type="compositionally biased region" description="Basic and acidic residues" evidence="8">
    <location>
        <begin position="1198"/>
        <end position="1225"/>
    </location>
</feature>
<organism evidence="11 12">
    <name type="scientific">Patella caerulea</name>
    <name type="common">Rayed Mediterranean limpet</name>
    <dbReference type="NCBI Taxonomy" id="87958"/>
    <lineage>
        <taxon>Eukaryota</taxon>
        <taxon>Metazoa</taxon>
        <taxon>Spiralia</taxon>
        <taxon>Lophotrochozoa</taxon>
        <taxon>Mollusca</taxon>
        <taxon>Gastropoda</taxon>
        <taxon>Patellogastropoda</taxon>
        <taxon>Patelloidea</taxon>
        <taxon>Patellidae</taxon>
        <taxon>Patella</taxon>
    </lineage>
</organism>
<dbReference type="Gene3D" id="3.30.70.270">
    <property type="match status" value="2"/>
</dbReference>
<dbReference type="Pfam" id="PF17921">
    <property type="entry name" value="Integrase_H2C2"/>
    <property type="match status" value="1"/>
</dbReference>
<evidence type="ECO:0000256" key="7">
    <source>
        <dbReference type="ARBA" id="ARBA00022918"/>
    </source>
</evidence>
<feature type="domain" description="Integrase catalytic" evidence="10">
    <location>
        <begin position="1029"/>
        <end position="1182"/>
    </location>
</feature>
<dbReference type="InterPro" id="IPR001584">
    <property type="entry name" value="Integrase_cat-core"/>
</dbReference>
<dbReference type="InterPro" id="IPR041588">
    <property type="entry name" value="Integrase_H2C2"/>
</dbReference>
<dbReference type="Gene3D" id="3.10.10.10">
    <property type="entry name" value="HIV Type 1 Reverse Transcriptase, subunit A, domain 1"/>
    <property type="match status" value="1"/>
</dbReference>
<evidence type="ECO:0000256" key="6">
    <source>
        <dbReference type="ARBA" id="ARBA00022801"/>
    </source>
</evidence>
<dbReference type="GO" id="GO:0016787">
    <property type="term" value="F:hydrolase activity"/>
    <property type="evidence" value="ECO:0007669"/>
    <property type="project" value="UniProtKB-KW"/>
</dbReference>
<dbReference type="Gene3D" id="1.10.340.70">
    <property type="match status" value="1"/>
</dbReference>
<comment type="caution">
    <text evidence="11">The sequence shown here is derived from an EMBL/GenBank/DDBJ whole genome shotgun (WGS) entry which is preliminary data.</text>
</comment>
<dbReference type="InterPro" id="IPR041373">
    <property type="entry name" value="RT_RNaseH"/>
</dbReference>
<dbReference type="InterPro" id="IPR050951">
    <property type="entry name" value="Retrovirus_Pol_polyprotein"/>
</dbReference>
<evidence type="ECO:0000256" key="1">
    <source>
        <dbReference type="ARBA" id="ARBA00012493"/>
    </source>
</evidence>
<keyword evidence="3" id="KW-0548">Nucleotidyltransferase</keyword>
<dbReference type="GO" id="GO:0003676">
    <property type="term" value="F:nucleic acid binding"/>
    <property type="evidence" value="ECO:0007669"/>
    <property type="project" value="InterPro"/>
</dbReference>
<evidence type="ECO:0000259" key="9">
    <source>
        <dbReference type="PROSITE" id="PS50878"/>
    </source>
</evidence>
<dbReference type="SUPFAM" id="SSF53098">
    <property type="entry name" value="Ribonuclease H-like"/>
    <property type="match status" value="1"/>
</dbReference>
<evidence type="ECO:0000256" key="3">
    <source>
        <dbReference type="ARBA" id="ARBA00022695"/>
    </source>
</evidence>
<evidence type="ECO:0000256" key="5">
    <source>
        <dbReference type="ARBA" id="ARBA00022759"/>
    </source>
</evidence>
<evidence type="ECO:0000313" key="11">
    <source>
        <dbReference type="EMBL" id="KAK6192673.1"/>
    </source>
</evidence>
<sequence length="1365" mass="156440">MAVSLDNVGELPIFDCLESAGLAARWKRWLRAFELFVVGKGVTDPGQKKALLLHRAGMNLQDIYFTLPEVQGEGDVYAKTVRTLNRHFIPQTNVPFERHLFRSMSQLPTETIEQFITRLRQHSESCQFGDLGAVNERIRDHVIDKCCSSQLRRKLLERGTDLTLSQLRETARVFEETERQMASIDGIKSEIQKLTVSGNGNKGQGHDNPYRENYHYDRGKSNKFRCYSCGYEGHTLKDPKCPARGQRCRKCKGVGHFESCCKTKQFKSSGRSNRGRNYGNYRRKSSRSQTDLKQIRENDNDADYAFHISRNETCDAEIELSIGGVPLRMYIDSGASVNVIDKKTWKYLKAENVECVSKKESKNIFPYGSNETLPIAGTFRAQISQGEFEIQDVEFIVIEGEGQALLGKKTALELDVLRLGPRINAVQTDTAGLKAEYEDCFKGFGKLKDFQLTIPINREETPVISSLRRVPYHLRDRLEKKLDELENLDIIEKVDSPSAWVSPVVVVPKGQNDIRLCVDMRLPNKAVQSIRHPIPTIDEVLQDMNQSNIFSRLDIKWAYHQIELAPESREITTFITHKGLYRYKRLMFGISCAPEMYQKVLQQILQSCEGTENIMVDIIVHAKSDEEHDRRLKKVLDVIRSKGMTLNPEKCLFKLPKLKFMGHVLSAKGLAPADVKVKAITETREPTTASEVRSFLGLVNYTGRFIENLATISEPLRRLTRKEEKFVWGTEQRDAFNELKERMKKAETLAYFDKTAKTLVIADASPVGLGAVLVQKQNGENRVISYASKSLSDVERRYSQTEKEALGLVWACERFHPYIYGTDFELLTDHKPLEFIYSTKSKPSARIERWVLRMQPYKYIVKHIPGKNNIADCLSRLLKTDGPMSSSIDTEEYIKFVALASTPNALTTKEIEIASGKDPELENIRQCLMTGRWHDTNYKQYVPIRNELSSIGKLVLRRTRIIVPTSLREQILKLAHEGHPGIVSMKQRIRTKVWWPGMDREAEKYCRTCHGCQLVSQPTPPTPMSRTELPSSPWEHLAADLLGPLPSGENIFVVVDYYSRYFELRIMKNTTTERIVTMLEEIFLTHGLPVSLQTDNGPQFVSDHFNKYMEETGIQHRKTTPLWPQANGEVERQNRSILKRIKIAQAEKRDWKHELNHFLMMFRSTPHSTTGKSPSELLFRRIIRTKIPEISQFNLEDTEVRDKDSEQKGKGKEYSDQRRNARENDLQAGDSVLMKQSYVNKWSTPFAPNPFIVKERKGNSVVIESSEGVQYKRNLTAVKKFMQKDSVNSESVNVSNVDVPIPFNSQSENDNSDVISRQIDLNQSEYDLHIPETNTNKTDNSPRPVRQKKKPARFNDFEIGHLALF</sequence>
<feature type="region of interest" description="Disordered" evidence="8">
    <location>
        <begin position="266"/>
        <end position="291"/>
    </location>
</feature>
<evidence type="ECO:0000313" key="12">
    <source>
        <dbReference type="Proteomes" id="UP001347796"/>
    </source>
</evidence>
<reference evidence="11 12" key="1">
    <citation type="submission" date="2024-01" db="EMBL/GenBank/DDBJ databases">
        <title>The genome of the rayed Mediterranean limpet Patella caerulea (Linnaeus, 1758).</title>
        <authorList>
            <person name="Anh-Thu Weber A."/>
            <person name="Halstead-Nussloch G."/>
        </authorList>
    </citation>
    <scope>NUCLEOTIDE SEQUENCE [LARGE SCALE GENOMIC DNA]</scope>
    <source>
        <strain evidence="11">AATW-2023a</strain>
        <tissue evidence="11">Whole specimen</tissue>
    </source>
</reference>
<evidence type="ECO:0000256" key="8">
    <source>
        <dbReference type="SAM" id="MobiDB-lite"/>
    </source>
</evidence>
<feature type="compositionally biased region" description="Polar residues" evidence="8">
    <location>
        <begin position="1332"/>
        <end position="1341"/>
    </location>
</feature>
<name>A0AAN8KCZ7_PATCE</name>
<evidence type="ECO:0000259" key="10">
    <source>
        <dbReference type="PROSITE" id="PS50994"/>
    </source>
</evidence>
<dbReference type="InterPro" id="IPR021109">
    <property type="entry name" value="Peptidase_aspartic_dom_sf"/>
</dbReference>
<dbReference type="Gene3D" id="4.10.60.10">
    <property type="entry name" value="Zinc finger, CCHC-type"/>
    <property type="match status" value="1"/>
</dbReference>
<dbReference type="GO" id="GO:0003964">
    <property type="term" value="F:RNA-directed DNA polymerase activity"/>
    <property type="evidence" value="ECO:0007669"/>
    <property type="project" value="UniProtKB-KW"/>
</dbReference>
<dbReference type="PROSITE" id="PS50994">
    <property type="entry name" value="INTEGRASE"/>
    <property type="match status" value="1"/>
</dbReference>
<evidence type="ECO:0000256" key="4">
    <source>
        <dbReference type="ARBA" id="ARBA00022722"/>
    </source>
</evidence>
<evidence type="ECO:0000256" key="2">
    <source>
        <dbReference type="ARBA" id="ARBA00022679"/>
    </source>
</evidence>
<dbReference type="EMBL" id="JAZGQO010000002">
    <property type="protein sequence ID" value="KAK6192673.1"/>
    <property type="molecule type" value="Genomic_DNA"/>
</dbReference>
<keyword evidence="2" id="KW-0808">Transferase</keyword>
<dbReference type="Gene3D" id="2.40.70.10">
    <property type="entry name" value="Acid Proteases"/>
    <property type="match status" value="1"/>
</dbReference>
<protein>
    <recommendedName>
        <fullName evidence="1">RNA-directed DNA polymerase</fullName>
        <ecNumber evidence="1">2.7.7.49</ecNumber>
    </recommendedName>
</protein>
<dbReference type="InterPro" id="IPR036397">
    <property type="entry name" value="RNaseH_sf"/>
</dbReference>
<dbReference type="GO" id="GO:0004519">
    <property type="term" value="F:endonuclease activity"/>
    <property type="evidence" value="ECO:0007669"/>
    <property type="project" value="UniProtKB-KW"/>
</dbReference>
<keyword evidence="7" id="KW-0695">RNA-directed DNA polymerase</keyword>
<feature type="domain" description="Reverse transcriptase" evidence="9">
    <location>
        <begin position="488"/>
        <end position="665"/>
    </location>
</feature>
<dbReference type="Proteomes" id="UP001347796">
    <property type="component" value="Unassembled WGS sequence"/>
</dbReference>
<dbReference type="Pfam" id="PF00665">
    <property type="entry name" value="rve"/>
    <property type="match status" value="1"/>
</dbReference>
<dbReference type="CDD" id="cd09274">
    <property type="entry name" value="RNase_HI_RT_Ty3"/>
    <property type="match status" value="1"/>
</dbReference>
<keyword evidence="6" id="KW-0378">Hydrolase</keyword>
<dbReference type="FunFam" id="3.30.70.270:FF:000026">
    <property type="entry name" value="Transposon Ty3-G Gag-Pol polyprotein"/>
    <property type="match status" value="1"/>
</dbReference>
<dbReference type="EC" id="2.7.7.49" evidence="1"/>
<dbReference type="PANTHER" id="PTHR37984">
    <property type="entry name" value="PROTEIN CBG26694"/>
    <property type="match status" value="1"/>
</dbReference>
<keyword evidence="12" id="KW-1185">Reference proteome</keyword>
<dbReference type="InterPro" id="IPR012337">
    <property type="entry name" value="RNaseH-like_sf"/>
</dbReference>
<dbReference type="SUPFAM" id="SSF50630">
    <property type="entry name" value="Acid proteases"/>
    <property type="match status" value="1"/>
</dbReference>
<dbReference type="FunFam" id="3.30.420.10:FF:000063">
    <property type="entry name" value="Retrovirus-related Pol polyprotein from transposon 297-like Protein"/>
    <property type="match status" value="1"/>
</dbReference>
<dbReference type="Pfam" id="PF13650">
    <property type="entry name" value="Asp_protease_2"/>
    <property type="match status" value="1"/>
</dbReference>
<dbReference type="Gene3D" id="3.30.420.10">
    <property type="entry name" value="Ribonuclease H-like superfamily/Ribonuclease H"/>
    <property type="match status" value="1"/>
</dbReference>
<dbReference type="FunFam" id="1.10.340.70:FF:000003">
    <property type="entry name" value="Protein CBG25708"/>
    <property type="match status" value="1"/>
</dbReference>
<dbReference type="PANTHER" id="PTHR37984:SF11">
    <property type="entry name" value="INTEGRASE CATALYTIC DOMAIN-CONTAINING PROTEIN"/>
    <property type="match status" value="1"/>
</dbReference>
<dbReference type="InterPro" id="IPR043128">
    <property type="entry name" value="Rev_trsase/Diguanyl_cyclase"/>
</dbReference>
<feature type="compositionally biased region" description="Low complexity" evidence="8">
    <location>
        <begin position="268"/>
        <end position="280"/>
    </location>
</feature>
<proteinExistence type="predicted"/>
<feature type="region of interest" description="Disordered" evidence="8">
    <location>
        <begin position="1327"/>
        <end position="1352"/>
    </location>
</feature>
<gene>
    <name evidence="11" type="ORF">SNE40_004107</name>
</gene>
<dbReference type="CDD" id="cd01647">
    <property type="entry name" value="RT_LTR"/>
    <property type="match status" value="1"/>
</dbReference>
<keyword evidence="5" id="KW-0255">Endonuclease</keyword>
<dbReference type="PROSITE" id="PS50878">
    <property type="entry name" value="RT_POL"/>
    <property type="match status" value="1"/>
</dbReference>
<dbReference type="InterPro" id="IPR043502">
    <property type="entry name" value="DNA/RNA_pol_sf"/>
</dbReference>
<feature type="region of interest" description="Disordered" evidence="8">
    <location>
        <begin position="1197"/>
        <end position="1226"/>
    </location>
</feature>
<dbReference type="GO" id="GO:0015074">
    <property type="term" value="P:DNA integration"/>
    <property type="evidence" value="ECO:0007669"/>
    <property type="project" value="InterPro"/>
</dbReference>